<dbReference type="STRING" id="488533.SAMN04487960_109108"/>
<dbReference type="Pfam" id="PF01903">
    <property type="entry name" value="CbiX"/>
    <property type="match status" value="1"/>
</dbReference>
<keyword evidence="1" id="KW-0479">Metal-binding</keyword>
<dbReference type="SUPFAM" id="SSF53800">
    <property type="entry name" value="Chelatase"/>
    <property type="match status" value="1"/>
</dbReference>
<accession>A0A1H3BP73</accession>
<dbReference type="Gene3D" id="3.40.50.1400">
    <property type="match status" value="1"/>
</dbReference>
<evidence type="ECO:0000313" key="3">
    <source>
        <dbReference type="EMBL" id="SDX43703.1"/>
    </source>
</evidence>
<dbReference type="InterPro" id="IPR002762">
    <property type="entry name" value="CbiX-like"/>
</dbReference>
<dbReference type="PANTHER" id="PTHR33542:SF3">
    <property type="entry name" value="SIROHYDROCHLORIN FERROCHELATASE, CHLOROPLASTIC"/>
    <property type="match status" value="1"/>
</dbReference>
<gene>
    <name evidence="3" type="ORF">SAMN04487960_109108</name>
</gene>
<organism evidence="3 4">
    <name type="scientific">Marinobacter mobilis</name>
    <dbReference type="NCBI Taxonomy" id="488533"/>
    <lineage>
        <taxon>Bacteria</taxon>
        <taxon>Pseudomonadati</taxon>
        <taxon>Pseudomonadota</taxon>
        <taxon>Gammaproteobacteria</taxon>
        <taxon>Pseudomonadales</taxon>
        <taxon>Marinobacteraceae</taxon>
        <taxon>Marinobacter</taxon>
    </lineage>
</organism>
<dbReference type="GO" id="GO:0046872">
    <property type="term" value="F:metal ion binding"/>
    <property type="evidence" value="ECO:0007669"/>
    <property type="project" value="UniProtKB-KW"/>
</dbReference>
<dbReference type="InterPro" id="IPR050963">
    <property type="entry name" value="Sirohydro_Cobaltochel/CbiX"/>
</dbReference>
<dbReference type="CDD" id="cd03416">
    <property type="entry name" value="CbiX_SirB_N"/>
    <property type="match status" value="1"/>
</dbReference>
<dbReference type="PANTHER" id="PTHR33542">
    <property type="entry name" value="SIROHYDROCHLORIN FERROCHELATASE, CHLOROPLASTIC"/>
    <property type="match status" value="1"/>
</dbReference>
<evidence type="ECO:0000256" key="2">
    <source>
        <dbReference type="ARBA" id="ARBA00023239"/>
    </source>
</evidence>
<dbReference type="OrthoDB" id="9797895at2"/>
<dbReference type="GO" id="GO:0016829">
    <property type="term" value="F:lyase activity"/>
    <property type="evidence" value="ECO:0007669"/>
    <property type="project" value="UniProtKB-KW"/>
</dbReference>
<reference evidence="3 4" key="1">
    <citation type="submission" date="2016-10" db="EMBL/GenBank/DDBJ databases">
        <authorList>
            <person name="de Groot N.N."/>
        </authorList>
    </citation>
    <scope>NUCLEOTIDE SEQUENCE [LARGE SCALE GENOMIC DNA]</scope>
    <source>
        <strain evidence="3 4">CGMCC 1.7059</strain>
    </source>
</reference>
<keyword evidence="2" id="KW-0456">Lyase</keyword>
<sequence length="122" mass="13307">MTMSRKTVLLAHGSSDDNWRQTFEALAAPTLESVADSVIAYMELCEPSLEQIVAESVALGCREFVVVPLFLAAGRHLRKDVPDMIRSLEKTYSATINLSPPIGENPHLGLAIRAVVEDTLEA</sequence>
<dbReference type="AlphaFoldDB" id="A0A1H3BP73"/>
<dbReference type="RefSeq" id="WP_091816074.1">
    <property type="nucleotide sequence ID" value="NZ_FNNE01000009.1"/>
</dbReference>
<protein>
    <submittedName>
        <fullName evidence="3">Sirohydrochlorin cobaltochelatase</fullName>
    </submittedName>
</protein>
<evidence type="ECO:0000256" key="1">
    <source>
        <dbReference type="ARBA" id="ARBA00022723"/>
    </source>
</evidence>
<keyword evidence="4" id="KW-1185">Reference proteome</keyword>
<proteinExistence type="predicted"/>
<dbReference type="EMBL" id="FNNE01000009">
    <property type="protein sequence ID" value="SDX43703.1"/>
    <property type="molecule type" value="Genomic_DNA"/>
</dbReference>
<name>A0A1H3BP73_9GAMM</name>
<evidence type="ECO:0000313" key="4">
    <source>
        <dbReference type="Proteomes" id="UP000199675"/>
    </source>
</evidence>
<dbReference type="Proteomes" id="UP000199675">
    <property type="component" value="Unassembled WGS sequence"/>
</dbReference>